<feature type="binding site" evidence="9">
    <location>
        <begin position="192"/>
        <end position="195"/>
    </location>
    <ligand>
        <name>substrate</name>
    </ligand>
</feature>
<evidence type="ECO:0000256" key="6">
    <source>
        <dbReference type="ARBA" id="ARBA00022694"/>
    </source>
</evidence>
<accession>A0A0R1LZY8</accession>
<gene>
    <name evidence="9" type="primary">trmB</name>
    <name evidence="10" type="ORF">FD04_GL000879</name>
</gene>
<protein>
    <recommendedName>
        <fullName evidence="9">tRNA (guanine-N(7)-)-methyltransferase</fullName>
        <ecNumber evidence="9">2.1.1.33</ecNumber>
    </recommendedName>
    <alternativeName>
        <fullName evidence="9">tRNA (guanine(46)-N(7))-methyltransferase</fullName>
    </alternativeName>
    <alternativeName>
        <fullName evidence="9">tRNA(m7G46)-methyltransferase</fullName>
    </alternativeName>
</protein>
<dbReference type="FunFam" id="3.40.50.150:FF:000035">
    <property type="entry name" value="tRNA (guanine-N(7)-)-methyltransferase"/>
    <property type="match status" value="1"/>
</dbReference>
<name>A0A0R1LZY8_9LACO</name>
<dbReference type="NCBIfam" id="TIGR00091">
    <property type="entry name" value="tRNA (guanosine(46)-N7)-methyltransferase TrmB"/>
    <property type="match status" value="1"/>
</dbReference>
<dbReference type="InterPro" id="IPR055361">
    <property type="entry name" value="tRNA_methyltr_TrmB_bact"/>
</dbReference>
<dbReference type="Gene3D" id="3.40.50.150">
    <property type="entry name" value="Vaccinia Virus protein VP39"/>
    <property type="match status" value="1"/>
</dbReference>
<feature type="binding site" evidence="9">
    <location>
        <position position="44"/>
    </location>
    <ligand>
        <name>S-adenosyl-L-methionine</name>
        <dbReference type="ChEBI" id="CHEBI:59789"/>
    </ligand>
</feature>
<feature type="binding site" evidence="9">
    <location>
        <position position="154"/>
    </location>
    <ligand>
        <name>substrate</name>
    </ligand>
</feature>
<comment type="catalytic activity">
    <reaction evidence="1 9">
        <text>guanosine(46) in tRNA + S-adenosyl-L-methionine = N(7)-methylguanosine(46) in tRNA + S-adenosyl-L-homocysteine</text>
        <dbReference type="Rhea" id="RHEA:42708"/>
        <dbReference type="Rhea" id="RHEA-COMP:10188"/>
        <dbReference type="Rhea" id="RHEA-COMP:10189"/>
        <dbReference type="ChEBI" id="CHEBI:57856"/>
        <dbReference type="ChEBI" id="CHEBI:59789"/>
        <dbReference type="ChEBI" id="CHEBI:74269"/>
        <dbReference type="ChEBI" id="CHEBI:74480"/>
        <dbReference type="EC" id="2.1.1.33"/>
    </reaction>
</comment>
<comment type="caution">
    <text evidence="9">Lacks conserved residue(s) required for the propagation of feature annotation.</text>
</comment>
<evidence type="ECO:0000256" key="4">
    <source>
        <dbReference type="ARBA" id="ARBA00022679"/>
    </source>
</evidence>
<feature type="binding site" evidence="9">
    <location>
        <position position="122"/>
    </location>
    <ligand>
        <name>substrate</name>
    </ligand>
</feature>
<feature type="binding site" evidence="9">
    <location>
        <position position="69"/>
    </location>
    <ligand>
        <name>S-adenosyl-L-methionine</name>
        <dbReference type="ChEBI" id="CHEBI:59789"/>
    </ligand>
</feature>
<keyword evidence="6 9" id="KW-0819">tRNA processing</keyword>
<evidence type="ECO:0000313" key="11">
    <source>
        <dbReference type="Proteomes" id="UP000051160"/>
    </source>
</evidence>
<comment type="pathway">
    <text evidence="7 9">tRNA modification; N(7)-methylguanine-tRNA biosynthesis.</text>
</comment>
<evidence type="ECO:0000256" key="1">
    <source>
        <dbReference type="ARBA" id="ARBA00000142"/>
    </source>
</evidence>
<evidence type="ECO:0000256" key="8">
    <source>
        <dbReference type="ARBA" id="ARBA00060767"/>
    </source>
</evidence>
<keyword evidence="4 9" id="KW-0808">Transferase</keyword>
<feature type="binding site" evidence="9">
    <location>
        <position position="118"/>
    </location>
    <ligand>
        <name>S-adenosyl-L-methionine</name>
        <dbReference type="ChEBI" id="CHEBI:59789"/>
    </ligand>
</feature>
<keyword evidence="11" id="KW-1185">Reference proteome</keyword>
<sequence>MRVRKKPWAEQYIKDHSDLIVTAPEQQLGHWQERFSKPQPIQVEIGIGKGQFIIEMARQNPDINFLGIEIQESVIATALRKLVESELTNVQLVETDGANVDTLFAANEVDKLYLNFSDPWPKTRHAKRRLTSPNFLVHYQQVLKSEGKIQFKTDNRGLFEYSLASFNNFGLIFDEVWLDLHHSDGNEGNVQTEYEEKFSQKGPIYKLVAHFKAEDKKRG</sequence>
<dbReference type="NCBIfam" id="NF001080">
    <property type="entry name" value="PRK00121.2-2"/>
    <property type="match status" value="1"/>
</dbReference>
<organism evidence="10 11">
    <name type="scientific">Secundilactobacillus odoratitofui DSM 19909 = JCM 15043</name>
    <dbReference type="NCBI Taxonomy" id="1423776"/>
    <lineage>
        <taxon>Bacteria</taxon>
        <taxon>Bacillati</taxon>
        <taxon>Bacillota</taxon>
        <taxon>Bacilli</taxon>
        <taxon>Lactobacillales</taxon>
        <taxon>Lactobacillaceae</taxon>
        <taxon>Secundilactobacillus</taxon>
    </lineage>
</organism>
<dbReference type="HAMAP" id="MF_01057">
    <property type="entry name" value="tRNA_methyltr_TrmB"/>
    <property type="match status" value="1"/>
</dbReference>
<dbReference type="PROSITE" id="PS51625">
    <property type="entry name" value="SAM_MT_TRMB"/>
    <property type="match status" value="1"/>
</dbReference>
<dbReference type="EC" id="2.1.1.33" evidence="9"/>
<keyword evidence="3 9" id="KW-0489">Methyltransferase</keyword>
<comment type="function">
    <text evidence="2 9">Catalyzes the formation of N(7)-methylguanine at position 46 (m7G46) in tRNA.</text>
</comment>
<reference evidence="10 11" key="1">
    <citation type="journal article" date="2015" name="Genome Announc.">
        <title>Expanding the biotechnology potential of lactobacilli through comparative genomics of 213 strains and associated genera.</title>
        <authorList>
            <person name="Sun Z."/>
            <person name="Harris H.M."/>
            <person name="McCann A."/>
            <person name="Guo C."/>
            <person name="Argimon S."/>
            <person name="Zhang W."/>
            <person name="Yang X."/>
            <person name="Jeffery I.B."/>
            <person name="Cooney J.C."/>
            <person name="Kagawa T.F."/>
            <person name="Liu W."/>
            <person name="Song Y."/>
            <person name="Salvetti E."/>
            <person name="Wrobel A."/>
            <person name="Rasinkangas P."/>
            <person name="Parkhill J."/>
            <person name="Rea M.C."/>
            <person name="O'Sullivan O."/>
            <person name="Ritari J."/>
            <person name="Douillard F.P."/>
            <person name="Paul Ross R."/>
            <person name="Yang R."/>
            <person name="Briner A.E."/>
            <person name="Felis G.E."/>
            <person name="de Vos W.M."/>
            <person name="Barrangou R."/>
            <person name="Klaenhammer T.R."/>
            <person name="Caufield P.W."/>
            <person name="Cui Y."/>
            <person name="Zhang H."/>
            <person name="O'Toole P.W."/>
        </authorList>
    </citation>
    <scope>NUCLEOTIDE SEQUENCE [LARGE SCALE GENOMIC DNA]</scope>
    <source>
        <strain evidence="10 11">DSM 19909</strain>
    </source>
</reference>
<dbReference type="GO" id="GO:0043527">
    <property type="term" value="C:tRNA methyltransferase complex"/>
    <property type="evidence" value="ECO:0007669"/>
    <property type="project" value="TreeGrafter"/>
</dbReference>
<dbReference type="UniPathway" id="UPA00989"/>
<evidence type="ECO:0000256" key="3">
    <source>
        <dbReference type="ARBA" id="ARBA00022603"/>
    </source>
</evidence>
<evidence type="ECO:0000256" key="9">
    <source>
        <dbReference type="HAMAP-Rule" id="MF_01057"/>
    </source>
</evidence>
<evidence type="ECO:0000256" key="7">
    <source>
        <dbReference type="ARBA" id="ARBA00060552"/>
    </source>
</evidence>
<dbReference type="InterPro" id="IPR003358">
    <property type="entry name" value="tRNA_(Gua-N-7)_MeTrfase_Trmb"/>
</dbReference>
<dbReference type="Proteomes" id="UP000051160">
    <property type="component" value="Unassembled WGS sequence"/>
</dbReference>
<evidence type="ECO:0000256" key="5">
    <source>
        <dbReference type="ARBA" id="ARBA00022691"/>
    </source>
</evidence>
<comment type="caution">
    <text evidence="10">The sequence shown here is derived from an EMBL/GenBank/DDBJ whole genome shotgun (WGS) entry which is preliminary data.</text>
</comment>
<dbReference type="PANTHER" id="PTHR23417">
    <property type="entry name" value="3-DEOXY-D-MANNO-OCTULOSONIC-ACID TRANSFERASE/TRNA GUANINE-N 7 - -METHYLTRANSFERASE"/>
    <property type="match status" value="1"/>
</dbReference>
<comment type="similarity">
    <text evidence="8 9">Belongs to the class I-like SAM-binding methyltransferase superfamily. TrmB family.</text>
</comment>
<dbReference type="OrthoDB" id="9802090at2"/>
<keyword evidence="5 9" id="KW-0949">S-adenosyl-L-methionine</keyword>
<dbReference type="AlphaFoldDB" id="A0A0R1LZY8"/>
<dbReference type="PANTHER" id="PTHR23417:SF14">
    <property type="entry name" value="PENTACOTRIPEPTIDE-REPEAT REGION OF PRORP DOMAIN-CONTAINING PROTEIN"/>
    <property type="match status" value="1"/>
</dbReference>
<dbReference type="STRING" id="1423776.FD04_GL000879"/>
<dbReference type="PATRIC" id="fig|1423776.4.peg.886"/>
<evidence type="ECO:0000256" key="2">
    <source>
        <dbReference type="ARBA" id="ARBA00003015"/>
    </source>
</evidence>
<proteinExistence type="inferred from homology"/>
<dbReference type="EMBL" id="AZEE01000028">
    <property type="protein sequence ID" value="KRK97906.1"/>
    <property type="molecule type" value="Genomic_DNA"/>
</dbReference>
<dbReference type="RefSeq" id="WP_054699945.1">
    <property type="nucleotide sequence ID" value="NZ_AZEE01000028.1"/>
</dbReference>
<dbReference type="SUPFAM" id="SSF53335">
    <property type="entry name" value="S-adenosyl-L-methionine-dependent methyltransferases"/>
    <property type="match status" value="1"/>
</dbReference>
<dbReference type="GO" id="GO:0008176">
    <property type="term" value="F:tRNA (guanine(46)-N7)-methyltransferase activity"/>
    <property type="evidence" value="ECO:0007669"/>
    <property type="project" value="UniProtKB-UniRule"/>
</dbReference>
<feature type="binding site" evidence="9">
    <location>
        <position position="96"/>
    </location>
    <ligand>
        <name>S-adenosyl-L-methionine</name>
        <dbReference type="ChEBI" id="CHEBI:59789"/>
    </ligand>
</feature>
<evidence type="ECO:0000313" key="10">
    <source>
        <dbReference type="EMBL" id="KRK97906.1"/>
    </source>
</evidence>
<dbReference type="Pfam" id="PF02390">
    <property type="entry name" value="Methyltransf_4"/>
    <property type="match status" value="1"/>
</dbReference>
<dbReference type="InterPro" id="IPR029063">
    <property type="entry name" value="SAM-dependent_MTases_sf"/>
</dbReference>